<dbReference type="Proteomes" id="UP000203794">
    <property type="component" value="Segment"/>
</dbReference>
<reference evidence="1 2" key="1">
    <citation type="submission" date="2014-12" db="EMBL/GenBank/DDBJ databases">
        <title>Genome analysis of a novel jumbo phage RSL2 infecting the phytopathogen Ralstonia solanacearum.</title>
        <authorList>
            <person name="Kawasaki T."/>
            <person name="Fujie M."/>
            <person name="Chatchawankanphanich O."/>
            <person name="Ogata H."/>
            <person name="Yamada T."/>
        </authorList>
    </citation>
    <scope>NUCLEOTIDE SEQUENCE [LARGE SCALE GENOMIC DNA]</scope>
    <source>
        <strain evidence="1 2">RSL2</strain>
    </source>
</reference>
<evidence type="ECO:0000313" key="2">
    <source>
        <dbReference type="Proteomes" id="UP000203794"/>
    </source>
</evidence>
<dbReference type="EMBL" id="AP014693">
    <property type="protein sequence ID" value="BAU71408.1"/>
    <property type="molecule type" value="Genomic_DNA"/>
</dbReference>
<proteinExistence type="predicted"/>
<keyword evidence="2" id="KW-1185">Reference proteome</keyword>
<accession>A0A146I5D5</accession>
<name>A0A146I5D5_9CAUD</name>
<organism evidence="1 2">
    <name type="scientific">Ralstonia phage RSL2</name>
    <dbReference type="NCBI Taxonomy" id="1585840"/>
    <lineage>
        <taxon>Viruses</taxon>
        <taxon>Duplodnaviria</taxon>
        <taxon>Heunggongvirae</taxon>
        <taxon>Uroviricota</taxon>
        <taxon>Caudoviricetes</taxon>
        <taxon>Chimalliviridae</taxon>
        <taxon>Chiangmaivirus</taxon>
        <taxon>Chiangmaivirus RSL2</taxon>
    </lineage>
</organism>
<evidence type="ECO:0000313" key="1">
    <source>
        <dbReference type="EMBL" id="BAU71408.1"/>
    </source>
</evidence>
<protein>
    <submittedName>
        <fullName evidence="1">Uncharacterized protein</fullName>
    </submittedName>
</protein>
<sequence length="76" mass="9232">MNQTNGVQHNDPSTFEAPKIEFGWEDVQKQDHWKNIYYEKRALFLPDVRSRRWQVAVHDLPTPPDRRFQQHQPTFQ</sequence>